<evidence type="ECO:0000313" key="2">
    <source>
        <dbReference type="Proteomes" id="UP001161247"/>
    </source>
</evidence>
<gene>
    <name evidence="1" type="ORF">OLC1_LOCUS5804</name>
</gene>
<keyword evidence="2" id="KW-1185">Reference proteome</keyword>
<name>A0AAV1CI46_OLDCO</name>
<accession>A0AAV1CI46</accession>
<proteinExistence type="predicted"/>
<evidence type="ECO:0000313" key="1">
    <source>
        <dbReference type="EMBL" id="CAI9094695.1"/>
    </source>
</evidence>
<reference evidence="1" key="1">
    <citation type="submission" date="2023-03" db="EMBL/GenBank/DDBJ databases">
        <authorList>
            <person name="Julca I."/>
        </authorList>
    </citation>
    <scope>NUCLEOTIDE SEQUENCE</scope>
</reference>
<dbReference type="AlphaFoldDB" id="A0AAV1CI46"/>
<sequence length="211" mass="23011">MDGDTNVALVLKKKGIKIKATKPKWPLKGGDSKKDALEVEILQMNPLIVKGFESQNVTGKDEPPADETLARLRARPAEGTLAAETLAAEEPRQIESTSGLSTIEKGAILVDFQSTPVREEAVPDLPKSNAMAPVQSENRFSVLQEQIVADIDDDVENILIEDINQEKQNVGTENIESVIVTESHVDISSSMLALENAEPIPRTKVWSDPFS</sequence>
<dbReference type="EMBL" id="OX459119">
    <property type="protein sequence ID" value="CAI9094695.1"/>
    <property type="molecule type" value="Genomic_DNA"/>
</dbReference>
<dbReference type="Proteomes" id="UP001161247">
    <property type="component" value="Chromosome 2"/>
</dbReference>
<organism evidence="1 2">
    <name type="scientific">Oldenlandia corymbosa var. corymbosa</name>
    <dbReference type="NCBI Taxonomy" id="529605"/>
    <lineage>
        <taxon>Eukaryota</taxon>
        <taxon>Viridiplantae</taxon>
        <taxon>Streptophyta</taxon>
        <taxon>Embryophyta</taxon>
        <taxon>Tracheophyta</taxon>
        <taxon>Spermatophyta</taxon>
        <taxon>Magnoliopsida</taxon>
        <taxon>eudicotyledons</taxon>
        <taxon>Gunneridae</taxon>
        <taxon>Pentapetalae</taxon>
        <taxon>asterids</taxon>
        <taxon>lamiids</taxon>
        <taxon>Gentianales</taxon>
        <taxon>Rubiaceae</taxon>
        <taxon>Rubioideae</taxon>
        <taxon>Spermacoceae</taxon>
        <taxon>Hedyotis-Oldenlandia complex</taxon>
        <taxon>Oldenlandia</taxon>
    </lineage>
</organism>
<protein>
    <submittedName>
        <fullName evidence="1">OLC1v1030477C1</fullName>
    </submittedName>
</protein>